<dbReference type="Proteomes" id="UP000054560">
    <property type="component" value="Unassembled WGS sequence"/>
</dbReference>
<gene>
    <name evidence="2" type="ORF">SARC_07285</name>
</gene>
<reference evidence="2 3" key="1">
    <citation type="submission" date="2011-02" db="EMBL/GenBank/DDBJ databases">
        <title>The Genome Sequence of Sphaeroforma arctica JP610.</title>
        <authorList>
            <consortium name="The Broad Institute Genome Sequencing Platform"/>
            <person name="Russ C."/>
            <person name="Cuomo C."/>
            <person name="Young S.K."/>
            <person name="Zeng Q."/>
            <person name="Gargeya S."/>
            <person name="Alvarado L."/>
            <person name="Berlin A."/>
            <person name="Chapman S.B."/>
            <person name="Chen Z."/>
            <person name="Freedman E."/>
            <person name="Gellesch M."/>
            <person name="Goldberg J."/>
            <person name="Griggs A."/>
            <person name="Gujja S."/>
            <person name="Heilman E."/>
            <person name="Heiman D."/>
            <person name="Howarth C."/>
            <person name="Mehta T."/>
            <person name="Neiman D."/>
            <person name="Pearson M."/>
            <person name="Roberts A."/>
            <person name="Saif S."/>
            <person name="Shea T."/>
            <person name="Shenoy N."/>
            <person name="Sisk P."/>
            <person name="Stolte C."/>
            <person name="Sykes S."/>
            <person name="White J."/>
            <person name="Yandava C."/>
            <person name="Burger G."/>
            <person name="Gray M.W."/>
            <person name="Holland P.W.H."/>
            <person name="King N."/>
            <person name="Lang F.B.F."/>
            <person name="Roger A.J."/>
            <person name="Ruiz-Trillo I."/>
            <person name="Haas B."/>
            <person name="Nusbaum C."/>
            <person name="Birren B."/>
        </authorList>
    </citation>
    <scope>NUCLEOTIDE SEQUENCE [LARGE SCALE GENOMIC DNA]</scope>
    <source>
        <strain evidence="2 3">JP610</strain>
    </source>
</reference>
<feature type="region of interest" description="Disordered" evidence="1">
    <location>
        <begin position="52"/>
        <end position="89"/>
    </location>
</feature>
<accession>A0A0L0FU26</accession>
<evidence type="ECO:0000256" key="1">
    <source>
        <dbReference type="SAM" id="MobiDB-lite"/>
    </source>
</evidence>
<dbReference type="GeneID" id="25907789"/>
<feature type="compositionally biased region" description="Polar residues" evidence="1">
    <location>
        <begin position="73"/>
        <end position="89"/>
    </location>
</feature>
<dbReference type="AlphaFoldDB" id="A0A0L0FU26"/>
<proteinExistence type="predicted"/>
<evidence type="ECO:0000313" key="2">
    <source>
        <dbReference type="EMBL" id="KNC80350.1"/>
    </source>
</evidence>
<name>A0A0L0FU26_9EUKA</name>
<protein>
    <submittedName>
        <fullName evidence="2">Uncharacterized protein</fullName>
    </submittedName>
</protein>
<organism evidence="2 3">
    <name type="scientific">Sphaeroforma arctica JP610</name>
    <dbReference type="NCBI Taxonomy" id="667725"/>
    <lineage>
        <taxon>Eukaryota</taxon>
        <taxon>Ichthyosporea</taxon>
        <taxon>Ichthyophonida</taxon>
        <taxon>Sphaeroforma</taxon>
    </lineage>
</organism>
<sequence length="162" mass="18063">MARMGHITWPTAFEAVDEANRFRDEFFPDYPMYPNVSAANQHLQAITTCIKQPRSPPDQVKSLDPPPEPYHTLPSQKAMHNSPRNSIQNFRPRSITINNTTSTLANVASMPPSSMKSKTFPTSSVQPKIICNIAIAAPPPISLPCKLKYTNFAPSFKQHTTL</sequence>
<keyword evidence="3" id="KW-1185">Reference proteome</keyword>
<evidence type="ECO:0000313" key="3">
    <source>
        <dbReference type="Proteomes" id="UP000054560"/>
    </source>
</evidence>
<dbReference type="EMBL" id="KQ242164">
    <property type="protein sequence ID" value="KNC80350.1"/>
    <property type="molecule type" value="Genomic_DNA"/>
</dbReference>
<dbReference type="RefSeq" id="XP_014154252.1">
    <property type="nucleotide sequence ID" value="XM_014298777.1"/>
</dbReference>